<evidence type="ECO:0000313" key="2">
    <source>
        <dbReference type="EMBL" id="ELY96749.1"/>
    </source>
</evidence>
<feature type="region of interest" description="Disordered" evidence="1">
    <location>
        <begin position="37"/>
        <end position="61"/>
    </location>
</feature>
<dbReference type="OrthoDB" id="377518at2157"/>
<organism evidence="2 3">
    <name type="scientific">Natrialba chahannaoensis JCM 10990</name>
    <dbReference type="NCBI Taxonomy" id="1227492"/>
    <lineage>
        <taxon>Archaea</taxon>
        <taxon>Methanobacteriati</taxon>
        <taxon>Methanobacteriota</taxon>
        <taxon>Stenosarchaea group</taxon>
        <taxon>Halobacteria</taxon>
        <taxon>Halobacteriales</taxon>
        <taxon>Natrialbaceae</taxon>
        <taxon>Natrialba</taxon>
    </lineage>
</organism>
<dbReference type="EMBL" id="AOIN01000080">
    <property type="protein sequence ID" value="ELY96749.1"/>
    <property type="molecule type" value="Genomic_DNA"/>
</dbReference>
<protein>
    <submittedName>
        <fullName evidence="2">Uncharacterized protein</fullName>
    </submittedName>
</protein>
<accession>M0ADX6</accession>
<dbReference type="STRING" id="1227492.C482_15281"/>
<evidence type="ECO:0000313" key="3">
    <source>
        <dbReference type="Proteomes" id="UP000011693"/>
    </source>
</evidence>
<dbReference type="PATRIC" id="fig|1227492.4.peg.3037"/>
<name>M0ADX6_9EURY</name>
<gene>
    <name evidence="2" type="ORF">C482_15281</name>
</gene>
<dbReference type="AlphaFoldDB" id="M0ADX6"/>
<proteinExistence type="predicted"/>
<dbReference type="Proteomes" id="UP000011693">
    <property type="component" value="Unassembled WGS sequence"/>
</dbReference>
<sequence length="61" mass="6870">MSNDGPKIQIDHYDLNLSVVGGDQDTLEDVEETFDEKLGEAVERDPKLGEDIDEHVSREVQ</sequence>
<dbReference type="RefSeq" id="WP_006168543.1">
    <property type="nucleotide sequence ID" value="NZ_AOIN01000080.1"/>
</dbReference>
<comment type="caution">
    <text evidence="2">The sequence shown here is derived from an EMBL/GenBank/DDBJ whole genome shotgun (WGS) entry which is preliminary data.</text>
</comment>
<evidence type="ECO:0000256" key="1">
    <source>
        <dbReference type="SAM" id="MobiDB-lite"/>
    </source>
</evidence>
<reference evidence="2 3" key="1">
    <citation type="journal article" date="2014" name="PLoS Genet.">
        <title>Phylogenetically driven sequencing of extremely halophilic archaea reveals strategies for static and dynamic osmo-response.</title>
        <authorList>
            <person name="Becker E.A."/>
            <person name="Seitzer P.M."/>
            <person name="Tritt A."/>
            <person name="Larsen D."/>
            <person name="Krusor M."/>
            <person name="Yao A.I."/>
            <person name="Wu D."/>
            <person name="Madern D."/>
            <person name="Eisen J.A."/>
            <person name="Darling A.E."/>
            <person name="Facciotti M.T."/>
        </authorList>
    </citation>
    <scope>NUCLEOTIDE SEQUENCE [LARGE SCALE GENOMIC DNA]</scope>
    <source>
        <strain evidence="2 3">JCM 10990</strain>
    </source>
</reference>
<keyword evidence="3" id="KW-1185">Reference proteome</keyword>